<sequence length="83" mass="10037">VRRESTPEHVNVITVPEKIQSSNFLRRITLTNVKLVLQRWNIFNFYRRYDKVSFYGLRAKVMWLHRQYSVLRASFVIEECTTS</sequence>
<proteinExistence type="predicted"/>
<evidence type="ECO:0000313" key="2">
    <source>
        <dbReference type="Proteomes" id="UP001233999"/>
    </source>
</evidence>
<protein>
    <submittedName>
        <fullName evidence="1">Uncharacterized protein</fullName>
    </submittedName>
</protein>
<name>A0AAD8E3X7_DIPPU</name>
<comment type="caution">
    <text evidence="1">The sequence shown here is derived from an EMBL/GenBank/DDBJ whole genome shotgun (WGS) entry which is preliminary data.</text>
</comment>
<accession>A0AAD8E3X7</accession>
<reference evidence="1" key="2">
    <citation type="submission" date="2023-05" db="EMBL/GenBank/DDBJ databases">
        <authorList>
            <person name="Fouks B."/>
        </authorList>
    </citation>
    <scope>NUCLEOTIDE SEQUENCE</scope>
    <source>
        <strain evidence="1">Stay&amp;Tobe</strain>
        <tissue evidence="1">Testes</tissue>
    </source>
</reference>
<evidence type="ECO:0000313" key="1">
    <source>
        <dbReference type="EMBL" id="KAJ9576358.1"/>
    </source>
</evidence>
<dbReference type="AlphaFoldDB" id="A0AAD8E3X7"/>
<feature type="non-terminal residue" evidence="1">
    <location>
        <position position="83"/>
    </location>
</feature>
<dbReference type="EMBL" id="JASPKZ010009799">
    <property type="protein sequence ID" value="KAJ9576358.1"/>
    <property type="molecule type" value="Genomic_DNA"/>
</dbReference>
<feature type="non-terminal residue" evidence="1">
    <location>
        <position position="1"/>
    </location>
</feature>
<reference evidence="1" key="1">
    <citation type="journal article" date="2023" name="IScience">
        <title>Live-bearing cockroach genome reveals convergent evolutionary mechanisms linked to viviparity in insects and beyond.</title>
        <authorList>
            <person name="Fouks B."/>
            <person name="Harrison M.C."/>
            <person name="Mikhailova A.A."/>
            <person name="Marchal E."/>
            <person name="English S."/>
            <person name="Carruthers M."/>
            <person name="Jennings E.C."/>
            <person name="Chiamaka E.L."/>
            <person name="Frigard R.A."/>
            <person name="Pippel M."/>
            <person name="Attardo G.M."/>
            <person name="Benoit J.B."/>
            <person name="Bornberg-Bauer E."/>
            <person name="Tobe S.S."/>
        </authorList>
    </citation>
    <scope>NUCLEOTIDE SEQUENCE</scope>
    <source>
        <strain evidence="1">Stay&amp;Tobe</strain>
    </source>
</reference>
<dbReference type="Proteomes" id="UP001233999">
    <property type="component" value="Unassembled WGS sequence"/>
</dbReference>
<gene>
    <name evidence="1" type="ORF">L9F63_006803</name>
</gene>
<keyword evidence="2" id="KW-1185">Reference proteome</keyword>
<organism evidence="1 2">
    <name type="scientific">Diploptera punctata</name>
    <name type="common">Pacific beetle cockroach</name>
    <dbReference type="NCBI Taxonomy" id="6984"/>
    <lineage>
        <taxon>Eukaryota</taxon>
        <taxon>Metazoa</taxon>
        <taxon>Ecdysozoa</taxon>
        <taxon>Arthropoda</taxon>
        <taxon>Hexapoda</taxon>
        <taxon>Insecta</taxon>
        <taxon>Pterygota</taxon>
        <taxon>Neoptera</taxon>
        <taxon>Polyneoptera</taxon>
        <taxon>Dictyoptera</taxon>
        <taxon>Blattodea</taxon>
        <taxon>Blaberoidea</taxon>
        <taxon>Blaberidae</taxon>
        <taxon>Diplopterinae</taxon>
        <taxon>Diploptera</taxon>
    </lineage>
</organism>